<gene>
    <name evidence="5" type="ORF">FPAR1323_LOCUS8891</name>
</gene>
<sequence>MKFASVLVALACAMSVSAFAPTAPLRALTTRSVDSKVTMMAGKSASKLKYVNAIPLSDLPKPGGAVGAVVGGLDVCIAVGTDGLIYALGGKAPPTGTPLKDGKVGKKTIKDAQYGTEFNLENGQVEGKWCPGGIGFIVGKLVSAVSVAG</sequence>
<dbReference type="GO" id="GO:0008942">
    <property type="term" value="F:nitrite reductase [NAD(P)H] activity"/>
    <property type="evidence" value="ECO:0007669"/>
    <property type="project" value="InterPro"/>
</dbReference>
<organism evidence="5">
    <name type="scientific">Florenciella parvula</name>
    <dbReference type="NCBI Taxonomy" id="236787"/>
    <lineage>
        <taxon>Eukaryota</taxon>
        <taxon>Sar</taxon>
        <taxon>Stramenopiles</taxon>
        <taxon>Ochrophyta</taxon>
        <taxon>Dictyochophyceae</taxon>
        <taxon>Florenciellales</taxon>
        <taxon>Florenciella</taxon>
    </lineage>
</organism>
<name>A0A7S2C6P6_9STRA</name>
<keyword evidence="1" id="KW-0560">Oxidoreductase</keyword>
<dbReference type="InterPro" id="IPR036922">
    <property type="entry name" value="Rieske_2Fe-2S_sf"/>
</dbReference>
<proteinExistence type="predicted"/>
<keyword evidence="2" id="KW-0534">Nitrate assimilation</keyword>
<feature type="chain" id="PRO_5030940901" description="Rieske-like [2Fe-2S] domain-containing protein" evidence="3">
    <location>
        <begin position="19"/>
        <end position="149"/>
    </location>
</feature>
<dbReference type="GO" id="GO:0051537">
    <property type="term" value="F:2 iron, 2 sulfur cluster binding"/>
    <property type="evidence" value="ECO:0007669"/>
    <property type="project" value="InterPro"/>
</dbReference>
<protein>
    <recommendedName>
        <fullName evidence="4">Rieske-like [2Fe-2S] domain-containing protein</fullName>
    </recommendedName>
</protein>
<dbReference type="EMBL" id="HBGT01016678">
    <property type="protein sequence ID" value="CAD9416790.1"/>
    <property type="molecule type" value="Transcribed_RNA"/>
</dbReference>
<reference evidence="5" key="1">
    <citation type="submission" date="2021-01" db="EMBL/GenBank/DDBJ databases">
        <authorList>
            <person name="Corre E."/>
            <person name="Pelletier E."/>
            <person name="Niang G."/>
            <person name="Scheremetjew M."/>
            <person name="Finn R."/>
            <person name="Kale V."/>
            <person name="Holt S."/>
            <person name="Cochrane G."/>
            <person name="Meng A."/>
            <person name="Brown T."/>
            <person name="Cohen L."/>
        </authorList>
    </citation>
    <scope>NUCLEOTIDE SEQUENCE</scope>
    <source>
        <strain evidence="5">RCC1693</strain>
    </source>
</reference>
<evidence type="ECO:0000256" key="2">
    <source>
        <dbReference type="ARBA" id="ARBA00023063"/>
    </source>
</evidence>
<dbReference type="AlphaFoldDB" id="A0A7S2C6P6"/>
<dbReference type="GO" id="GO:0042128">
    <property type="term" value="P:nitrate assimilation"/>
    <property type="evidence" value="ECO:0007669"/>
    <property type="project" value="UniProtKB-KW"/>
</dbReference>
<evidence type="ECO:0000259" key="4">
    <source>
        <dbReference type="Pfam" id="PF13806"/>
    </source>
</evidence>
<keyword evidence="3" id="KW-0732">Signal</keyword>
<feature type="domain" description="Rieske-like [2Fe-2S]" evidence="4">
    <location>
        <begin position="49"/>
        <end position="125"/>
    </location>
</feature>
<accession>A0A7S2C6P6</accession>
<dbReference type="SUPFAM" id="SSF50022">
    <property type="entry name" value="ISP domain"/>
    <property type="match status" value="1"/>
</dbReference>
<evidence type="ECO:0000256" key="1">
    <source>
        <dbReference type="ARBA" id="ARBA00023002"/>
    </source>
</evidence>
<dbReference type="InterPro" id="IPR012748">
    <property type="entry name" value="Rieske-like_NirD"/>
</dbReference>
<evidence type="ECO:0000256" key="3">
    <source>
        <dbReference type="SAM" id="SignalP"/>
    </source>
</evidence>
<evidence type="ECO:0000313" key="5">
    <source>
        <dbReference type="EMBL" id="CAD9416790.1"/>
    </source>
</evidence>
<dbReference type="Gene3D" id="2.102.10.10">
    <property type="entry name" value="Rieske [2Fe-2S] iron-sulphur domain"/>
    <property type="match status" value="1"/>
</dbReference>
<dbReference type="Pfam" id="PF13806">
    <property type="entry name" value="Rieske_2"/>
    <property type="match status" value="1"/>
</dbReference>
<feature type="signal peptide" evidence="3">
    <location>
        <begin position="1"/>
        <end position="18"/>
    </location>
</feature>